<protein>
    <submittedName>
        <fullName evidence="3">Unnamed protein product</fullName>
    </submittedName>
</protein>
<dbReference type="SUPFAM" id="SSF52540">
    <property type="entry name" value="P-loop containing nucleoside triphosphate hydrolases"/>
    <property type="match status" value="1"/>
</dbReference>
<dbReference type="EMBL" id="BSXT01001097">
    <property type="protein sequence ID" value="GMF38596.1"/>
    <property type="molecule type" value="Genomic_DNA"/>
</dbReference>
<feature type="domain" description="ABC transporter" evidence="2">
    <location>
        <begin position="101"/>
        <end position="202"/>
    </location>
</feature>
<dbReference type="GO" id="GO:0016887">
    <property type="term" value="F:ATP hydrolysis activity"/>
    <property type="evidence" value="ECO:0007669"/>
    <property type="project" value="InterPro"/>
</dbReference>
<reference evidence="3" key="1">
    <citation type="submission" date="2023-04" db="EMBL/GenBank/DDBJ databases">
        <title>Phytophthora fragariaefolia NBRC 109709.</title>
        <authorList>
            <person name="Ichikawa N."/>
            <person name="Sato H."/>
            <person name="Tonouchi N."/>
        </authorList>
    </citation>
    <scope>NUCLEOTIDE SEQUENCE</scope>
    <source>
        <strain evidence="3">NBRC 109709</strain>
    </source>
</reference>
<comment type="caution">
    <text evidence="3">The sequence shown here is derived from an EMBL/GenBank/DDBJ whole genome shotgun (WGS) entry which is preliminary data.</text>
</comment>
<dbReference type="PANTHER" id="PTHR19241">
    <property type="entry name" value="ATP-BINDING CASSETTE TRANSPORTER"/>
    <property type="match status" value="1"/>
</dbReference>
<proteinExistence type="predicted"/>
<sequence>MASSPPSNAEDQRQITYENAATLMAGGASTLHHHVVSRMQVALGGRLPQVEVRFENVSISANVAVKDESQLQAELPTISNVIAQSARNVGTKRHVITKNILRNVSGVFMPGTMTLVLGQPGSGKSTLMRFLSGRFPAAKNLMFEGDVTFNGLSRETLLRRLPQVVAYVPQDDKHIPTLTVKETLEFAHACNGGDLSKNDEQHFSHGTPEENQSALDAERAMYKHHPDIISVSLVLRTARILWSVMPCCVVCLVESASA</sequence>
<dbReference type="InterPro" id="IPR027417">
    <property type="entry name" value="P-loop_NTPase"/>
</dbReference>
<keyword evidence="4" id="KW-1185">Reference proteome</keyword>
<dbReference type="AlphaFoldDB" id="A0A9W6XHE6"/>
<dbReference type="Gene3D" id="3.40.50.300">
    <property type="entry name" value="P-loop containing nucleotide triphosphate hydrolases"/>
    <property type="match status" value="1"/>
</dbReference>
<accession>A0A9W6XHE6</accession>
<evidence type="ECO:0000313" key="3">
    <source>
        <dbReference type="EMBL" id="GMF38596.1"/>
    </source>
</evidence>
<evidence type="ECO:0000256" key="1">
    <source>
        <dbReference type="ARBA" id="ARBA00022448"/>
    </source>
</evidence>
<keyword evidence="1" id="KW-0813">Transport</keyword>
<name>A0A9W6XHE6_9STRA</name>
<dbReference type="Pfam" id="PF00005">
    <property type="entry name" value="ABC_tran"/>
    <property type="match status" value="1"/>
</dbReference>
<dbReference type="InterPro" id="IPR003439">
    <property type="entry name" value="ABC_transporter-like_ATP-bd"/>
</dbReference>
<evidence type="ECO:0000313" key="4">
    <source>
        <dbReference type="Proteomes" id="UP001165121"/>
    </source>
</evidence>
<dbReference type="Proteomes" id="UP001165121">
    <property type="component" value="Unassembled WGS sequence"/>
</dbReference>
<dbReference type="GO" id="GO:0005524">
    <property type="term" value="F:ATP binding"/>
    <property type="evidence" value="ECO:0007669"/>
    <property type="project" value="InterPro"/>
</dbReference>
<dbReference type="OrthoDB" id="77868at2759"/>
<gene>
    <name evidence="3" type="ORF">Pfra01_001118600</name>
</gene>
<organism evidence="3 4">
    <name type="scientific">Phytophthora fragariaefolia</name>
    <dbReference type="NCBI Taxonomy" id="1490495"/>
    <lineage>
        <taxon>Eukaryota</taxon>
        <taxon>Sar</taxon>
        <taxon>Stramenopiles</taxon>
        <taxon>Oomycota</taxon>
        <taxon>Peronosporomycetes</taxon>
        <taxon>Peronosporales</taxon>
        <taxon>Peronosporaceae</taxon>
        <taxon>Phytophthora</taxon>
    </lineage>
</organism>
<evidence type="ECO:0000259" key="2">
    <source>
        <dbReference type="Pfam" id="PF00005"/>
    </source>
</evidence>